<dbReference type="HOGENOM" id="CLU_212513_0_0_0"/>
<comment type="caution">
    <text evidence="1">The sequence shown here is derived from an EMBL/GenBank/DDBJ whole genome shotgun (WGS) entry which is preliminary data.</text>
</comment>
<dbReference type="AlphaFoldDB" id="U7UZC9"/>
<sequence length="41" mass="4892">MKGVNQVLNFNKYIADSDWEMFTTMLQYKLMNTSNIKVKVF</sequence>
<gene>
    <name evidence="1" type="ORF">HMPREF0202_02870</name>
</gene>
<keyword evidence="2" id="KW-1185">Reference proteome</keyword>
<reference evidence="1 2" key="1">
    <citation type="submission" date="2013-08" db="EMBL/GenBank/DDBJ databases">
        <authorList>
            <person name="Weinstock G."/>
            <person name="Sodergren E."/>
            <person name="Wylie T."/>
            <person name="Fulton L."/>
            <person name="Fulton R."/>
            <person name="Fronick C."/>
            <person name="O'Laughlin M."/>
            <person name="Godfrey J."/>
            <person name="Miner T."/>
            <person name="Herter B."/>
            <person name="Appelbaum E."/>
            <person name="Cordes M."/>
            <person name="Lek S."/>
            <person name="Wollam A."/>
            <person name="Pepin K.H."/>
            <person name="Palsikar V.B."/>
            <person name="Mitreva M."/>
            <person name="Wilson R.K."/>
        </authorList>
    </citation>
    <scope>NUCLEOTIDE SEQUENCE [LARGE SCALE GENOMIC DNA]</scope>
    <source>
        <strain evidence="1 2">ATCC BAA-474</strain>
    </source>
</reference>
<evidence type="ECO:0000313" key="2">
    <source>
        <dbReference type="Proteomes" id="UP000017081"/>
    </source>
</evidence>
<proteinExistence type="predicted"/>
<name>U7UZC9_9FUSO</name>
<accession>U7UZC9</accession>
<protein>
    <recommendedName>
        <fullName evidence="3">Transposase</fullName>
    </recommendedName>
</protein>
<evidence type="ECO:0000313" key="1">
    <source>
        <dbReference type="EMBL" id="ERT63828.1"/>
    </source>
</evidence>
<evidence type="ECO:0008006" key="3">
    <source>
        <dbReference type="Google" id="ProtNLM"/>
    </source>
</evidence>
<organism evidence="1 2">
    <name type="scientific">Cetobacterium somerae ATCC BAA-474</name>
    <dbReference type="NCBI Taxonomy" id="1319815"/>
    <lineage>
        <taxon>Bacteria</taxon>
        <taxon>Fusobacteriati</taxon>
        <taxon>Fusobacteriota</taxon>
        <taxon>Fusobacteriia</taxon>
        <taxon>Fusobacteriales</taxon>
        <taxon>Fusobacteriaceae</taxon>
        <taxon>Cetobacterium</taxon>
    </lineage>
</organism>
<dbReference type="EMBL" id="AXZF01000193">
    <property type="protein sequence ID" value="ERT63828.1"/>
    <property type="molecule type" value="Genomic_DNA"/>
</dbReference>
<dbReference type="Proteomes" id="UP000017081">
    <property type="component" value="Unassembled WGS sequence"/>
</dbReference>